<dbReference type="EMBL" id="CAAALY010034684">
    <property type="protein sequence ID" value="VEL17893.1"/>
    <property type="molecule type" value="Genomic_DNA"/>
</dbReference>
<keyword evidence="3" id="KW-1185">Reference proteome</keyword>
<proteinExistence type="predicted"/>
<accession>A0A3S5BTN2</accession>
<comment type="caution">
    <text evidence="2">The sequence shown here is derived from an EMBL/GenBank/DDBJ whole genome shotgun (WGS) entry which is preliminary data.</text>
</comment>
<dbReference type="Proteomes" id="UP000784294">
    <property type="component" value="Unassembled WGS sequence"/>
</dbReference>
<reference evidence="2" key="1">
    <citation type="submission" date="2018-11" db="EMBL/GenBank/DDBJ databases">
        <authorList>
            <consortium name="Pathogen Informatics"/>
        </authorList>
    </citation>
    <scope>NUCLEOTIDE SEQUENCE</scope>
</reference>
<feature type="non-terminal residue" evidence="2">
    <location>
        <position position="1"/>
    </location>
</feature>
<gene>
    <name evidence="2" type="ORF">PXEA_LOCUS11333</name>
</gene>
<feature type="region of interest" description="Disordered" evidence="1">
    <location>
        <begin position="43"/>
        <end position="97"/>
    </location>
</feature>
<evidence type="ECO:0000313" key="3">
    <source>
        <dbReference type="Proteomes" id="UP000784294"/>
    </source>
</evidence>
<sequence>MKALSKASQKKSPNPLLLLARTCYNIITSDAYETTATVGRLRSFPHSTNHRPCPIRGKRSSGLERISTSLSPSSCPAVGTTNPATTSTSASISGTHPPDTDFFSSTYRRLEDYAAGVNLETLNEGGSDKPHLILRQTNGCSPVDCCRRHLPSAWRRANVEATGCRKRNFLSPARCCNGATTPSLNGLDSIAVRLPSSPRLARPSRTLHYRSWQLRRGRVATERRLQDSNRTVRLSPTFQNRPAVCMDGRGTR</sequence>
<protein>
    <submittedName>
        <fullName evidence="2">Uncharacterized protein</fullName>
    </submittedName>
</protein>
<evidence type="ECO:0000256" key="1">
    <source>
        <dbReference type="SAM" id="MobiDB-lite"/>
    </source>
</evidence>
<evidence type="ECO:0000313" key="2">
    <source>
        <dbReference type="EMBL" id="VEL17893.1"/>
    </source>
</evidence>
<feature type="compositionally biased region" description="Low complexity" evidence="1">
    <location>
        <begin position="79"/>
        <end position="95"/>
    </location>
</feature>
<organism evidence="2 3">
    <name type="scientific">Protopolystoma xenopodis</name>
    <dbReference type="NCBI Taxonomy" id="117903"/>
    <lineage>
        <taxon>Eukaryota</taxon>
        <taxon>Metazoa</taxon>
        <taxon>Spiralia</taxon>
        <taxon>Lophotrochozoa</taxon>
        <taxon>Platyhelminthes</taxon>
        <taxon>Monogenea</taxon>
        <taxon>Polyopisthocotylea</taxon>
        <taxon>Polystomatidea</taxon>
        <taxon>Polystomatidae</taxon>
        <taxon>Protopolystoma</taxon>
    </lineage>
</organism>
<dbReference type="AlphaFoldDB" id="A0A3S5BTN2"/>
<name>A0A3S5BTN2_9PLAT</name>